<feature type="chain" id="PRO_5010178813" evidence="1">
    <location>
        <begin position="20"/>
        <end position="456"/>
    </location>
</feature>
<evidence type="ECO:0000313" key="2">
    <source>
        <dbReference type="Proteomes" id="UP000085678"/>
    </source>
</evidence>
<dbReference type="SUPFAM" id="SSF50814">
    <property type="entry name" value="Lipocalins"/>
    <property type="match status" value="2"/>
</dbReference>
<proteinExistence type="predicted"/>
<dbReference type="RefSeq" id="XP_013383743.1">
    <property type="nucleotide sequence ID" value="XM_013528289.1"/>
</dbReference>
<accession>A0A1S3HCK5</accession>
<dbReference type="GeneID" id="106154058"/>
<feature type="signal peptide" evidence="1">
    <location>
        <begin position="1"/>
        <end position="19"/>
    </location>
</feature>
<reference evidence="3" key="1">
    <citation type="submission" date="2025-08" db="UniProtKB">
        <authorList>
            <consortium name="RefSeq"/>
        </authorList>
    </citation>
    <scope>IDENTIFICATION</scope>
    <source>
        <tissue evidence="3">Gonads</tissue>
    </source>
</reference>
<dbReference type="InterPro" id="IPR012674">
    <property type="entry name" value="Calycin"/>
</dbReference>
<keyword evidence="2" id="KW-1185">Reference proteome</keyword>
<dbReference type="PANTHER" id="PTHR11873">
    <property type="entry name" value="RETINOL-BINDING PROTEIN 4"/>
    <property type="match status" value="1"/>
</dbReference>
<protein>
    <submittedName>
        <fullName evidence="3">Uncharacterized protein LOC106154058</fullName>
    </submittedName>
</protein>
<dbReference type="GO" id="GO:0005501">
    <property type="term" value="F:retinoid binding"/>
    <property type="evidence" value="ECO:0007669"/>
    <property type="project" value="InterPro"/>
</dbReference>
<organism evidence="2 3">
    <name type="scientific">Lingula anatina</name>
    <name type="common">Brachiopod</name>
    <name type="synonym">Lingula unguis</name>
    <dbReference type="NCBI Taxonomy" id="7574"/>
    <lineage>
        <taxon>Eukaryota</taxon>
        <taxon>Metazoa</taxon>
        <taxon>Spiralia</taxon>
        <taxon>Lophotrochozoa</taxon>
        <taxon>Brachiopoda</taxon>
        <taxon>Linguliformea</taxon>
        <taxon>Lingulata</taxon>
        <taxon>Lingulida</taxon>
        <taxon>Linguloidea</taxon>
        <taxon>Lingulidae</taxon>
        <taxon>Lingula</taxon>
    </lineage>
</organism>
<dbReference type="PANTHER" id="PTHR11873:SF0">
    <property type="entry name" value="LIPOCALIN-RELATED PROTEIN"/>
    <property type="match status" value="1"/>
</dbReference>
<name>A0A1S3HCK5_LINAN</name>
<dbReference type="InParanoid" id="A0A1S3HCK5"/>
<evidence type="ECO:0000256" key="1">
    <source>
        <dbReference type="SAM" id="SignalP"/>
    </source>
</evidence>
<dbReference type="GO" id="GO:0034632">
    <property type="term" value="F:retinol transmembrane transporter activity"/>
    <property type="evidence" value="ECO:0007669"/>
    <property type="project" value="InterPro"/>
</dbReference>
<keyword evidence="1" id="KW-0732">Signal</keyword>
<dbReference type="AlphaFoldDB" id="A0A1S3HCK5"/>
<dbReference type="InterPro" id="IPR002449">
    <property type="entry name" value="Retinol-bd/Purpurin"/>
</dbReference>
<sequence>MAALVLVIFFAMTVSVVDGIVGYPKSDQPGEFIPGTTALIWRWDRRRGWYWYPTMPISSNLNETKVSGKWYQIMSKEMPPFSNDSFLDDFVLNIQKKAGGGLSIDMQGRRRRGDNQRCLKTGRLHLVPTQMNGRYTMDIGPANDILENHFTTAFDKSEVNEYIIADTDYAHFLVTKYCLGKRKDGTCSKLEGVAISSRNPVLEAVHLYNAMQVVAKVLCRSLVGFLNHEQSNVSVVDGIVGYPKSDQPGEFIPGTTALIWRWDRRRGWYWYPTMPISSNLNETKVSGKWYQIMSKEMPPFSNDSFLDDFVLNIQKKAGGGVSIDMQGRRKRGDNQKCLETGRLHLVPTQMNGRYTMDIGPADDILENHFTTAFDKSEVNEYIIADTDYAHFLVTKYCLGKRKDGTCSKLEGVAISSRNPALEAIHLYNAMQVVAKVLCRSLVGFLNHEQSNGMDIT</sequence>
<evidence type="ECO:0000313" key="3">
    <source>
        <dbReference type="RefSeq" id="XP_013383743.1"/>
    </source>
</evidence>
<dbReference type="Gene3D" id="2.40.128.20">
    <property type="match status" value="2"/>
</dbReference>
<dbReference type="Proteomes" id="UP000085678">
    <property type="component" value="Unplaced"/>
</dbReference>
<gene>
    <name evidence="3" type="primary">LOC106154058</name>
</gene>
<dbReference type="KEGG" id="lak:106154058"/>